<name>A0AAV7WJ07_PLEWA</name>
<proteinExistence type="predicted"/>
<dbReference type="AlphaFoldDB" id="A0AAV7WJ07"/>
<gene>
    <name evidence="1" type="ORF">NDU88_000306</name>
</gene>
<sequence length="111" mass="11878">MRGENCGAAWGDSLSQDPVCCHVGAEPRTRAPKAQRGIPRHGERTVVLPGRTPCPRILFAAVWGRSPECERLKRNAVSRDAGRELWCCLGGLLVPGSCLLPCGGRAQNAST</sequence>
<protein>
    <submittedName>
        <fullName evidence="1">Uncharacterized protein</fullName>
    </submittedName>
</protein>
<keyword evidence="2" id="KW-1185">Reference proteome</keyword>
<evidence type="ECO:0000313" key="2">
    <source>
        <dbReference type="Proteomes" id="UP001066276"/>
    </source>
</evidence>
<accession>A0AAV7WJ07</accession>
<dbReference type="EMBL" id="JANPWB010000001">
    <property type="protein sequence ID" value="KAJ1212651.1"/>
    <property type="molecule type" value="Genomic_DNA"/>
</dbReference>
<reference evidence="1" key="1">
    <citation type="journal article" date="2022" name="bioRxiv">
        <title>Sequencing and chromosome-scale assembly of the giantPleurodeles waltlgenome.</title>
        <authorList>
            <person name="Brown T."/>
            <person name="Elewa A."/>
            <person name="Iarovenko S."/>
            <person name="Subramanian E."/>
            <person name="Araus A.J."/>
            <person name="Petzold A."/>
            <person name="Susuki M."/>
            <person name="Suzuki K.-i.T."/>
            <person name="Hayashi T."/>
            <person name="Toyoda A."/>
            <person name="Oliveira C."/>
            <person name="Osipova E."/>
            <person name="Leigh N.D."/>
            <person name="Simon A."/>
            <person name="Yun M.H."/>
        </authorList>
    </citation>
    <scope>NUCLEOTIDE SEQUENCE</scope>
    <source>
        <strain evidence="1">20211129_DDA</strain>
        <tissue evidence="1">Liver</tissue>
    </source>
</reference>
<dbReference type="Proteomes" id="UP001066276">
    <property type="component" value="Chromosome 1_1"/>
</dbReference>
<comment type="caution">
    <text evidence="1">The sequence shown here is derived from an EMBL/GenBank/DDBJ whole genome shotgun (WGS) entry which is preliminary data.</text>
</comment>
<evidence type="ECO:0000313" key="1">
    <source>
        <dbReference type="EMBL" id="KAJ1212651.1"/>
    </source>
</evidence>
<organism evidence="1 2">
    <name type="scientific">Pleurodeles waltl</name>
    <name type="common">Iberian ribbed newt</name>
    <dbReference type="NCBI Taxonomy" id="8319"/>
    <lineage>
        <taxon>Eukaryota</taxon>
        <taxon>Metazoa</taxon>
        <taxon>Chordata</taxon>
        <taxon>Craniata</taxon>
        <taxon>Vertebrata</taxon>
        <taxon>Euteleostomi</taxon>
        <taxon>Amphibia</taxon>
        <taxon>Batrachia</taxon>
        <taxon>Caudata</taxon>
        <taxon>Salamandroidea</taxon>
        <taxon>Salamandridae</taxon>
        <taxon>Pleurodelinae</taxon>
        <taxon>Pleurodeles</taxon>
    </lineage>
</organism>